<organism evidence="2 3">
    <name type="scientific">Phaeobacter italicus</name>
    <dbReference type="NCBI Taxonomy" id="481446"/>
    <lineage>
        <taxon>Bacteria</taxon>
        <taxon>Pseudomonadati</taxon>
        <taxon>Pseudomonadota</taxon>
        <taxon>Alphaproteobacteria</taxon>
        <taxon>Rhodobacterales</taxon>
        <taxon>Roseobacteraceae</taxon>
        <taxon>Phaeobacter</taxon>
    </lineage>
</organism>
<dbReference type="InterPro" id="IPR028992">
    <property type="entry name" value="Hedgehog/Intein_dom"/>
</dbReference>
<dbReference type="SUPFAM" id="SSF49785">
    <property type="entry name" value="Galactose-binding domain-like"/>
    <property type="match status" value="1"/>
</dbReference>
<dbReference type="STRING" id="481446.NIT7645_00784"/>
<dbReference type="RefSeq" id="WP_050673583.1">
    <property type="nucleotide sequence ID" value="NZ_CAKZKN010000117.1"/>
</dbReference>
<dbReference type="Gene3D" id="2.170.16.10">
    <property type="entry name" value="Hedgehog/Intein (Hint) domain"/>
    <property type="match status" value="1"/>
</dbReference>
<evidence type="ECO:0000259" key="1">
    <source>
        <dbReference type="Pfam" id="PF13403"/>
    </source>
</evidence>
<dbReference type="Proteomes" id="UP000043764">
    <property type="component" value="Unassembled WGS sequence"/>
</dbReference>
<feature type="domain" description="Hedgehog/Intein (Hint)" evidence="1">
    <location>
        <begin position="149"/>
        <end position="293"/>
    </location>
</feature>
<accession>A0A0H5D3B7</accession>
<evidence type="ECO:0000313" key="3">
    <source>
        <dbReference type="Proteomes" id="UP000043764"/>
    </source>
</evidence>
<name>A0A0H5D3B7_9RHOB</name>
<protein>
    <recommendedName>
        <fullName evidence="1">Hedgehog/Intein (Hint) domain-containing protein</fullName>
    </recommendedName>
</protein>
<reference evidence="3" key="1">
    <citation type="submission" date="2015-05" db="EMBL/GenBank/DDBJ databases">
        <authorList>
            <person name="Rodrigo-Torres Lidia"/>
            <person name="Arahal R.David."/>
        </authorList>
    </citation>
    <scope>NUCLEOTIDE SEQUENCE [LARGE SCALE GENOMIC DNA]</scope>
    <source>
        <strain evidence="3">CECT 7321</strain>
    </source>
</reference>
<dbReference type="EMBL" id="CVRL01000033">
    <property type="protein sequence ID" value="CRL11519.1"/>
    <property type="molecule type" value="Genomic_DNA"/>
</dbReference>
<sequence>MRNLIINGTFDSGSAYWTGNDLETSYSEGAYLNNGSSNRVAEMDGRANQTTVMQQTFRVDGPIQTAVTLDAALRNASLNQAGTEGFTVEVLASDGTVIASMTVLPTTNSFTQVSLDVTFDSAGDYTLRLTELGKDNSLGAIVDNISLIVCFCGGTLIGTPDGPRAIETLQAGDIILTETGAKPLRWIGRRVVQPDEMTRNAKLKPVRIDTGALGAGLPTQPLEVSRQHRMLVRSRVAGRMFGSQEILLPAIRLTDLPGIEISEGTEPVSYFHMLFDNHEIVRANGAPSESLLVTERSFAALTPAAQEELQALFPHLVHRAGTAAASARPIPETARQKRLVQRLAKNQHPVLDAA</sequence>
<dbReference type="Pfam" id="PF13403">
    <property type="entry name" value="Hint_2"/>
    <property type="match status" value="1"/>
</dbReference>
<dbReference type="InterPro" id="IPR008979">
    <property type="entry name" value="Galactose-bd-like_sf"/>
</dbReference>
<gene>
    <name evidence="2" type="ORF">NIT7321_02387</name>
</gene>
<dbReference type="SUPFAM" id="SSF51294">
    <property type="entry name" value="Hedgehog/intein (Hint) domain"/>
    <property type="match status" value="1"/>
</dbReference>
<dbReference type="InterPro" id="IPR036844">
    <property type="entry name" value="Hint_dom_sf"/>
</dbReference>
<keyword evidence="3" id="KW-1185">Reference proteome</keyword>
<dbReference type="AlphaFoldDB" id="A0A0H5D3B7"/>
<proteinExistence type="predicted"/>
<evidence type="ECO:0000313" key="2">
    <source>
        <dbReference type="EMBL" id="CRL11519.1"/>
    </source>
</evidence>
<dbReference type="Gene3D" id="2.60.120.260">
    <property type="entry name" value="Galactose-binding domain-like"/>
    <property type="match status" value="1"/>
</dbReference>